<sequence>MSLNHKEAILFLIENAEDLSVTPFVIRNLQQLLSQDLLANSAACGQLRQIEVSISKNFHMPLNAPSNNQNN</sequence>
<evidence type="ECO:0000313" key="1">
    <source>
        <dbReference type="EMBL" id="MBD1388764.1"/>
    </source>
</evidence>
<dbReference type="RefSeq" id="WP_191143877.1">
    <property type="nucleotide sequence ID" value="NZ_JACXAF010000005.1"/>
</dbReference>
<protein>
    <submittedName>
        <fullName evidence="1">Uncharacterized protein</fullName>
    </submittedName>
</protein>
<evidence type="ECO:0000313" key="2">
    <source>
        <dbReference type="Proteomes" id="UP000638014"/>
    </source>
</evidence>
<dbReference type="AlphaFoldDB" id="A0A8J6QFG6"/>
<name>A0A8J6QFG6_9GAMM</name>
<organism evidence="1 2">
    <name type="scientific">Neiella litorisoli</name>
    <dbReference type="NCBI Taxonomy" id="2771431"/>
    <lineage>
        <taxon>Bacteria</taxon>
        <taxon>Pseudomonadati</taxon>
        <taxon>Pseudomonadota</taxon>
        <taxon>Gammaproteobacteria</taxon>
        <taxon>Alteromonadales</taxon>
        <taxon>Echinimonadaceae</taxon>
        <taxon>Neiella</taxon>
    </lineage>
</organism>
<gene>
    <name evidence="1" type="ORF">IC617_04930</name>
</gene>
<keyword evidence="2" id="KW-1185">Reference proteome</keyword>
<reference evidence="1" key="1">
    <citation type="submission" date="2020-09" db="EMBL/GenBank/DDBJ databases">
        <title>A novel bacterium of genus Neiella, isolated from South China Sea.</title>
        <authorList>
            <person name="Huang H."/>
            <person name="Mo K."/>
            <person name="Hu Y."/>
        </authorList>
    </citation>
    <scope>NUCLEOTIDE SEQUENCE</scope>
    <source>
        <strain evidence="1">HB171785</strain>
    </source>
</reference>
<accession>A0A8J6QFG6</accession>
<dbReference type="Proteomes" id="UP000638014">
    <property type="component" value="Unassembled WGS sequence"/>
</dbReference>
<proteinExistence type="predicted"/>
<dbReference type="Gene3D" id="1.10.3290.10">
    <property type="entry name" value="Fido-like domain"/>
    <property type="match status" value="1"/>
</dbReference>
<dbReference type="EMBL" id="JACXAF010000005">
    <property type="protein sequence ID" value="MBD1388764.1"/>
    <property type="molecule type" value="Genomic_DNA"/>
</dbReference>
<comment type="caution">
    <text evidence="1">The sequence shown here is derived from an EMBL/GenBank/DDBJ whole genome shotgun (WGS) entry which is preliminary data.</text>
</comment>
<dbReference type="InterPro" id="IPR036597">
    <property type="entry name" value="Fido-like_dom_sf"/>
</dbReference>